<dbReference type="RefSeq" id="WP_154425006.1">
    <property type="nucleotide sequence ID" value="NZ_VUNN01000006.1"/>
</dbReference>
<comment type="caution">
    <text evidence="3">The sequence shown here is derived from an EMBL/GenBank/DDBJ whole genome shotgun (WGS) entry which is preliminary data.</text>
</comment>
<dbReference type="PANTHER" id="PTHR43567">
    <property type="entry name" value="FLAVOREDOXIN-RELATED-RELATED"/>
    <property type="match status" value="1"/>
</dbReference>
<dbReference type="InterPro" id="IPR002563">
    <property type="entry name" value="Flavin_Rdtase-like_dom"/>
</dbReference>
<dbReference type="SUPFAM" id="SSF50475">
    <property type="entry name" value="FMN-binding split barrel"/>
    <property type="match status" value="1"/>
</dbReference>
<comment type="similarity">
    <text evidence="1">Belongs to the flavoredoxin family.</text>
</comment>
<protein>
    <submittedName>
        <fullName evidence="3">Flavin reductase family protein</fullName>
    </submittedName>
</protein>
<reference evidence="3 4" key="1">
    <citation type="submission" date="2019-08" db="EMBL/GenBank/DDBJ databases">
        <title>In-depth cultivation of the pig gut microbiome towards novel bacterial diversity and tailored functional studies.</title>
        <authorList>
            <person name="Wylensek D."/>
            <person name="Hitch T.C.A."/>
            <person name="Clavel T."/>
        </authorList>
    </citation>
    <scope>NUCLEOTIDE SEQUENCE [LARGE SCALE GENOMIC DNA]</scope>
    <source>
        <strain evidence="3 4">NM-380-WT-3C1</strain>
    </source>
</reference>
<sequence>MKEISIQELQINPYTIFGKDWMALTAGDESLGFNTMTISWGHIGSIWDSKSRSNLPTIISYVRPSRYTKEFMDSQEYFTLSHFPEEYHKALSYLGSHSGRDSDKVKEVGLTPVFSDNTTYFAEADLVFICKKLYTQELAEEGFVDKSIVPRVYPKKDFHTMYVGEIVKILMAE</sequence>
<dbReference type="GO" id="GO:0016646">
    <property type="term" value="F:oxidoreductase activity, acting on the CH-NH group of donors, NAD or NADP as acceptor"/>
    <property type="evidence" value="ECO:0007669"/>
    <property type="project" value="UniProtKB-ARBA"/>
</dbReference>
<accession>A0A7X2PBU6</accession>
<dbReference type="Pfam" id="PF01613">
    <property type="entry name" value="Flavin_Reduct"/>
    <property type="match status" value="1"/>
</dbReference>
<dbReference type="Gene3D" id="2.30.110.10">
    <property type="entry name" value="Electron Transport, Fmn-binding Protein, Chain A"/>
    <property type="match status" value="1"/>
</dbReference>
<dbReference type="AlphaFoldDB" id="A0A7X2PBU6"/>
<dbReference type="InterPro" id="IPR012349">
    <property type="entry name" value="Split_barrel_FMN-bd"/>
</dbReference>
<feature type="domain" description="Flavin reductase like" evidence="2">
    <location>
        <begin position="56"/>
        <end position="170"/>
    </location>
</feature>
<gene>
    <name evidence="3" type="ORF">FYJ80_04455</name>
</gene>
<dbReference type="InterPro" id="IPR052174">
    <property type="entry name" value="Flavoredoxin"/>
</dbReference>
<evidence type="ECO:0000259" key="2">
    <source>
        <dbReference type="Pfam" id="PF01613"/>
    </source>
</evidence>
<dbReference type="PANTHER" id="PTHR43567:SF5">
    <property type="entry name" value="HYPOTHETICAL CYTOSOLIC PROTEIN"/>
    <property type="match status" value="1"/>
</dbReference>
<dbReference type="GO" id="GO:0010181">
    <property type="term" value="F:FMN binding"/>
    <property type="evidence" value="ECO:0007669"/>
    <property type="project" value="InterPro"/>
</dbReference>
<evidence type="ECO:0000313" key="3">
    <source>
        <dbReference type="EMBL" id="MSU06030.1"/>
    </source>
</evidence>
<name>A0A7X2PBU6_9SPIO</name>
<evidence type="ECO:0000313" key="4">
    <source>
        <dbReference type="Proteomes" id="UP000460549"/>
    </source>
</evidence>
<organism evidence="3 4">
    <name type="scientific">Bullifex porci</name>
    <dbReference type="NCBI Taxonomy" id="2606638"/>
    <lineage>
        <taxon>Bacteria</taxon>
        <taxon>Pseudomonadati</taxon>
        <taxon>Spirochaetota</taxon>
        <taxon>Spirochaetia</taxon>
        <taxon>Spirochaetales</taxon>
        <taxon>Spirochaetaceae</taxon>
        <taxon>Bullifex</taxon>
    </lineage>
</organism>
<evidence type="ECO:0000256" key="1">
    <source>
        <dbReference type="ARBA" id="ARBA00038054"/>
    </source>
</evidence>
<keyword evidence="4" id="KW-1185">Reference proteome</keyword>
<dbReference type="EMBL" id="VUNN01000006">
    <property type="protein sequence ID" value="MSU06030.1"/>
    <property type="molecule type" value="Genomic_DNA"/>
</dbReference>
<dbReference type="Proteomes" id="UP000460549">
    <property type="component" value="Unassembled WGS sequence"/>
</dbReference>
<proteinExistence type="inferred from homology"/>